<sequence>MAVPAVALVASLAEEVASWANPPSAIIVVESVAMLMRSDNRVLDSTLLAVRVPLMEASVAVMTLAKRSPLMVASLAANFPSMERLPVITTSPDSETTKISFRI</sequence>
<dbReference type="AlphaFoldDB" id="A0A0G0LRN4"/>
<comment type="caution">
    <text evidence="1">The sequence shown here is derived from an EMBL/GenBank/DDBJ whole genome shotgun (WGS) entry which is preliminary data.</text>
</comment>
<name>A0A0G0LRN4_9BACT</name>
<organism evidence="1 2">
    <name type="scientific">Candidatus Shapirobacteria bacterium GW2011_GWE1_38_92</name>
    <dbReference type="NCBI Taxonomy" id="1618489"/>
    <lineage>
        <taxon>Bacteria</taxon>
        <taxon>Candidatus Shapironibacteriota</taxon>
    </lineage>
</organism>
<evidence type="ECO:0000313" key="1">
    <source>
        <dbReference type="EMBL" id="KKQ90625.1"/>
    </source>
</evidence>
<proteinExistence type="predicted"/>
<dbReference type="EMBL" id="LBVR01000033">
    <property type="protein sequence ID" value="KKQ90625.1"/>
    <property type="molecule type" value="Genomic_DNA"/>
</dbReference>
<reference evidence="1 2" key="1">
    <citation type="journal article" date="2015" name="Nature">
        <title>rRNA introns, odd ribosomes, and small enigmatic genomes across a large radiation of phyla.</title>
        <authorList>
            <person name="Brown C.T."/>
            <person name="Hug L.A."/>
            <person name="Thomas B.C."/>
            <person name="Sharon I."/>
            <person name="Castelle C.J."/>
            <person name="Singh A."/>
            <person name="Wilkins M.J."/>
            <person name="Williams K.H."/>
            <person name="Banfield J.F."/>
        </authorList>
    </citation>
    <scope>NUCLEOTIDE SEQUENCE [LARGE SCALE GENOMIC DNA]</scope>
</reference>
<evidence type="ECO:0000313" key="2">
    <source>
        <dbReference type="Proteomes" id="UP000033841"/>
    </source>
</evidence>
<protein>
    <submittedName>
        <fullName evidence="1">Uncharacterized protein</fullName>
    </submittedName>
</protein>
<accession>A0A0G0LRN4</accession>
<dbReference type="Proteomes" id="UP000033841">
    <property type="component" value="Unassembled WGS sequence"/>
</dbReference>
<gene>
    <name evidence="1" type="ORF">UT14_C0033G0015</name>
</gene>